<feature type="transmembrane region" description="Helical" evidence="1">
    <location>
        <begin position="131"/>
        <end position="149"/>
    </location>
</feature>
<evidence type="ECO:0000256" key="1">
    <source>
        <dbReference type="SAM" id="Phobius"/>
    </source>
</evidence>
<dbReference type="Pfam" id="PF18895">
    <property type="entry name" value="T4SS_pilin"/>
    <property type="match status" value="1"/>
</dbReference>
<sequence length="372" mass="40947">MAAGFLLTFSPLTVHAQTEELSDCASAEIQDRLAGRTRLNVPLPGFTDPIDCVRTFPNPALNTIEHYTVLKDRDPSVNNDDLANYLYAFYVYFVWIVGILATVMVMYGGIQWLTAAGNSSHIENAKQTMNGAFIAVVLTLTSYLLLQLINPTLLRLRLPITEVTSQFAGGFCQTIDGVDYADLARFGGYSCGQVFPYYGDPGSDRPTSFCMSQYCENPTRACLNCTGQGKPYKSCTKVGLECAYRENQVAVKGTISNPNNLPLRKVELWQLGYHEGGFTVFNKVGAYESADPMPNNSTYTIQSAEPVILSKFWIGLTFRNGGLKQCDAINPDGTFSEFNMPFQTGIVSMATVDLDAQALYDDCKVHQPPPNN</sequence>
<dbReference type="InterPro" id="IPR043993">
    <property type="entry name" value="T4SS_pilin"/>
</dbReference>
<reference evidence="2 3" key="1">
    <citation type="journal article" date="2015" name="Nature">
        <title>rRNA introns, odd ribosomes, and small enigmatic genomes across a large radiation of phyla.</title>
        <authorList>
            <person name="Brown C.T."/>
            <person name="Hug L.A."/>
            <person name="Thomas B.C."/>
            <person name="Sharon I."/>
            <person name="Castelle C.J."/>
            <person name="Singh A."/>
            <person name="Wilkins M.J."/>
            <person name="Williams K.H."/>
            <person name="Banfield J.F."/>
        </authorList>
    </citation>
    <scope>NUCLEOTIDE SEQUENCE [LARGE SCALE GENOMIC DNA]</scope>
</reference>
<comment type="caution">
    <text evidence="2">The sequence shown here is derived from an EMBL/GenBank/DDBJ whole genome shotgun (WGS) entry which is preliminary data.</text>
</comment>
<dbReference type="Proteomes" id="UP000034290">
    <property type="component" value="Unassembled WGS sequence"/>
</dbReference>
<evidence type="ECO:0000313" key="2">
    <source>
        <dbReference type="EMBL" id="KKW35006.1"/>
    </source>
</evidence>
<gene>
    <name evidence="2" type="ORF">UY81_C0056G0002</name>
</gene>
<dbReference type="AlphaFoldDB" id="A0A0G1XVJ7"/>
<feature type="transmembrane region" description="Helical" evidence="1">
    <location>
        <begin position="85"/>
        <end position="110"/>
    </location>
</feature>
<organism evidence="2 3">
    <name type="scientific">Candidatus Giovannonibacteria bacterium GW2011_GWA2_53_7</name>
    <dbReference type="NCBI Taxonomy" id="1618650"/>
    <lineage>
        <taxon>Bacteria</taxon>
        <taxon>Candidatus Giovannoniibacteriota</taxon>
    </lineage>
</organism>
<accession>A0A0G1XVJ7</accession>
<keyword evidence="1" id="KW-1133">Transmembrane helix</keyword>
<dbReference type="EMBL" id="LCRM01000056">
    <property type="protein sequence ID" value="KKW35006.1"/>
    <property type="molecule type" value="Genomic_DNA"/>
</dbReference>
<evidence type="ECO:0000313" key="3">
    <source>
        <dbReference type="Proteomes" id="UP000034290"/>
    </source>
</evidence>
<keyword evidence="1" id="KW-0812">Transmembrane</keyword>
<protein>
    <submittedName>
        <fullName evidence="2">Uncharacterized protein</fullName>
    </submittedName>
</protein>
<keyword evidence="1" id="KW-0472">Membrane</keyword>
<name>A0A0G1XVJ7_9BACT</name>
<proteinExistence type="predicted"/>